<sequence>MSKMETPPELEEQPLDPEVEKVRRKMVRLLAVSIGIMFIGVMAVLVAIVYRISETDEAEVAMPSSGDTIFPAEGAVATAEATLPDGFTVSTVSLDGSRILFFGTSGEGASMAYVFDIVEDRIVAEISIGQ</sequence>
<evidence type="ECO:0008006" key="4">
    <source>
        <dbReference type="Google" id="ProtNLM"/>
    </source>
</evidence>
<accession>A0A3Q8XQT9</accession>
<organism evidence="2 3">
    <name type="scientific">Georhizobium profundi</name>
    <dbReference type="NCBI Taxonomy" id="2341112"/>
    <lineage>
        <taxon>Bacteria</taxon>
        <taxon>Pseudomonadati</taxon>
        <taxon>Pseudomonadota</taxon>
        <taxon>Alphaproteobacteria</taxon>
        <taxon>Hyphomicrobiales</taxon>
        <taxon>Rhizobiaceae</taxon>
        <taxon>Georhizobium</taxon>
    </lineage>
</organism>
<dbReference type="EMBL" id="CP032509">
    <property type="protein sequence ID" value="AZN73119.1"/>
    <property type="molecule type" value="Genomic_DNA"/>
</dbReference>
<feature type="transmembrane region" description="Helical" evidence="1">
    <location>
        <begin position="29"/>
        <end position="50"/>
    </location>
</feature>
<keyword evidence="1" id="KW-1133">Transmembrane helix</keyword>
<dbReference type="KEGG" id="abaw:D5400_19110"/>
<keyword evidence="1" id="KW-0472">Membrane</keyword>
<keyword evidence="1" id="KW-0812">Transmembrane</keyword>
<gene>
    <name evidence="2" type="ORF">D5400_19110</name>
</gene>
<proteinExistence type="predicted"/>
<name>A0A3Q8XQT9_9HYPH</name>
<evidence type="ECO:0000313" key="2">
    <source>
        <dbReference type="EMBL" id="AZN73119.1"/>
    </source>
</evidence>
<dbReference type="OrthoDB" id="7869382at2"/>
<dbReference type="AlphaFoldDB" id="A0A3Q8XQT9"/>
<keyword evidence="3" id="KW-1185">Reference proteome</keyword>
<protein>
    <recommendedName>
        <fullName evidence="4">Fimbrial protein</fullName>
    </recommendedName>
</protein>
<dbReference type="RefSeq" id="WP_126011706.1">
    <property type="nucleotide sequence ID" value="NZ_CP032509.1"/>
</dbReference>
<dbReference type="Proteomes" id="UP000268192">
    <property type="component" value="Chromosome"/>
</dbReference>
<evidence type="ECO:0000313" key="3">
    <source>
        <dbReference type="Proteomes" id="UP000268192"/>
    </source>
</evidence>
<evidence type="ECO:0000256" key="1">
    <source>
        <dbReference type="SAM" id="Phobius"/>
    </source>
</evidence>
<reference evidence="2 3" key="1">
    <citation type="submission" date="2018-09" db="EMBL/GenBank/DDBJ databases">
        <title>Marinorhizobium profundi gen. nov., sp. nov., isolated from a deep-sea sediment sample from the New Britain Trench and proposal of Marinorhizobiaceae fam. nov. in the order Rhizobiales of the class Alphaproteobacteria.</title>
        <authorList>
            <person name="Cao J."/>
        </authorList>
    </citation>
    <scope>NUCLEOTIDE SEQUENCE [LARGE SCALE GENOMIC DNA]</scope>
    <source>
        <strain evidence="2 3">WS11</strain>
    </source>
</reference>